<dbReference type="AlphaFoldDB" id="A0AAV4W3W4"/>
<dbReference type="EMBL" id="BPLQ01014027">
    <property type="protein sequence ID" value="GIY76636.1"/>
    <property type="molecule type" value="Genomic_DNA"/>
</dbReference>
<protein>
    <submittedName>
        <fullName evidence="1">Uncharacterized protein</fullName>
    </submittedName>
</protein>
<sequence length="118" mass="13505">MALLAVSVYRTRNLQITAFRLRSSNLHNIKTQENLFLELPRPSFHAHPNGAPGNFNRWFAQGNGDGGLRNISFEEFSLSFVDFQPYGAVSKKCKFRNLWMHTVIILQEQNLMTSFGSN</sequence>
<dbReference type="Proteomes" id="UP001054837">
    <property type="component" value="Unassembled WGS sequence"/>
</dbReference>
<keyword evidence="2" id="KW-1185">Reference proteome</keyword>
<evidence type="ECO:0000313" key="2">
    <source>
        <dbReference type="Proteomes" id="UP001054837"/>
    </source>
</evidence>
<gene>
    <name evidence="1" type="ORF">CDAR_94681</name>
</gene>
<comment type="caution">
    <text evidence="1">The sequence shown here is derived from an EMBL/GenBank/DDBJ whole genome shotgun (WGS) entry which is preliminary data.</text>
</comment>
<name>A0AAV4W3W4_9ARAC</name>
<accession>A0AAV4W3W4</accession>
<organism evidence="1 2">
    <name type="scientific">Caerostris darwini</name>
    <dbReference type="NCBI Taxonomy" id="1538125"/>
    <lineage>
        <taxon>Eukaryota</taxon>
        <taxon>Metazoa</taxon>
        <taxon>Ecdysozoa</taxon>
        <taxon>Arthropoda</taxon>
        <taxon>Chelicerata</taxon>
        <taxon>Arachnida</taxon>
        <taxon>Araneae</taxon>
        <taxon>Araneomorphae</taxon>
        <taxon>Entelegynae</taxon>
        <taxon>Araneoidea</taxon>
        <taxon>Araneidae</taxon>
        <taxon>Caerostris</taxon>
    </lineage>
</organism>
<reference evidence="1 2" key="1">
    <citation type="submission" date="2021-06" db="EMBL/GenBank/DDBJ databases">
        <title>Caerostris darwini draft genome.</title>
        <authorList>
            <person name="Kono N."/>
            <person name="Arakawa K."/>
        </authorList>
    </citation>
    <scope>NUCLEOTIDE SEQUENCE [LARGE SCALE GENOMIC DNA]</scope>
</reference>
<evidence type="ECO:0000313" key="1">
    <source>
        <dbReference type="EMBL" id="GIY76636.1"/>
    </source>
</evidence>
<proteinExistence type="predicted"/>